<name>A0A553H4Y0_9PSED</name>
<dbReference type="NCBIfam" id="TIGR00530">
    <property type="entry name" value="AGP_acyltrn"/>
    <property type="match status" value="1"/>
</dbReference>
<keyword evidence="9" id="KW-0443">Lipid metabolism</keyword>
<comment type="domain">
    <text evidence="9">The HXXXXD motif is essential for acyltransferase activity and may constitute the binding site for the phosphate moiety of the glycerol-3-phosphate.</text>
</comment>
<comment type="catalytic activity">
    <reaction evidence="1 9">
        <text>a 1-acyl-sn-glycero-3-phosphate + an acyl-CoA = a 1,2-diacyl-sn-glycero-3-phosphate + CoA</text>
        <dbReference type="Rhea" id="RHEA:19709"/>
        <dbReference type="ChEBI" id="CHEBI:57287"/>
        <dbReference type="ChEBI" id="CHEBI:57970"/>
        <dbReference type="ChEBI" id="CHEBI:58342"/>
        <dbReference type="ChEBI" id="CHEBI:58608"/>
        <dbReference type="EC" id="2.3.1.51"/>
    </reaction>
</comment>
<proteinExistence type="inferred from homology"/>
<evidence type="ECO:0000256" key="7">
    <source>
        <dbReference type="ARBA" id="ARBA00022679"/>
    </source>
</evidence>
<dbReference type="AlphaFoldDB" id="A0A553H4Y0"/>
<dbReference type="PANTHER" id="PTHR10434:SF11">
    <property type="entry name" value="1-ACYL-SN-GLYCEROL-3-PHOSPHATE ACYLTRANSFERASE"/>
    <property type="match status" value="1"/>
</dbReference>
<dbReference type="EC" id="2.3.1.51" evidence="5 9"/>
<keyword evidence="10" id="KW-0472">Membrane</keyword>
<dbReference type="SMART" id="SM00563">
    <property type="entry name" value="PlsC"/>
    <property type="match status" value="1"/>
</dbReference>
<dbReference type="SUPFAM" id="SSF69593">
    <property type="entry name" value="Glycerol-3-phosphate (1)-acyltransferase"/>
    <property type="match status" value="1"/>
</dbReference>
<feature type="transmembrane region" description="Helical" evidence="10">
    <location>
        <begin position="6"/>
        <end position="27"/>
    </location>
</feature>
<dbReference type="RefSeq" id="WP_143486596.1">
    <property type="nucleotide sequence ID" value="NZ_VJOY01000001.1"/>
</dbReference>
<dbReference type="UniPathway" id="UPA00557">
    <property type="reaction ID" value="UER00613"/>
</dbReference>
<dbReference type="OrthoDB" id="5290997at2"/>
<sequence>MVYLPRLALVGVAFLISAVAGLLLTLVRPFHPDNSRLCARLYAWPILRLLGIRMEVDVDTLDALRESCVVIANHQSNLDLFILGSVVPRRTVSVGKKSLKWIPLFGQAYWLAGNILVDRGNPRSAKRAMRVTHAALKERDTSIWVFPEGTRSLGRGLQPFKKGAFQMAVAAGVPIVPICASSYVGRLHFGRWRSGRVRIQSLPPIPTEGLSARDVPALMERCQASMSACIERLDTQASPRGWAEPA</sequence>
<evidence type="ECO:0000256" key="9">
    <source>
        <dbReference type="RuleBase" id="RU361267"/>
    </source>
</evidence>
<comment type="caution">
    <text evidence="12">The sequence shown here is derived from an EMBL/GenBank/DDBJ whole genome shotgun (WGS) entry which is preliminary data.</text>
</comment>
<evidence type="ECO:0000256" key="4">
    <source>
        <dbReference type="ARBA" id="ARBA00008655"/>
    </source>
</evidence>
<keyword evidence="9" id="KW-1208">Phospholipid metabolism</keyword>
<evidence type="ECO:0000256" key="10">
    <source>
        <dbReference type="SAM" id="Phobius"/>
    </source>
</evidence>
<evidence type="ECO:0000259" key="11">
    <source>
        <dbReference type="SMART" id="SM00563"/>
    </source>
</evidence>
<dbReference type="InterPro" id="IPR004552">
    <property type="entry name" value="AGP_acyltrans"/>
</dbReference>
<comment type="pathway">
    <text evidence="2">Phospholipid metabolism; CDP-diacylglycerol biosynthesis; CDP-diacylglycerol from sn-glycerol 3-phosphate: step 2/3.</text>
</comment>
<dbReference type="GO" id="GO:0003841">
    <property type="term" value="F:1-acylglycerol-3-phosphate O-acyltransferase activity"/>
    <property type="evidence" value="ECO:0007669"/>
    <property type="project" value="UniProtKB-UniRule"/>
</dbReference>
<keyword evidence="10" id="KW-1133">Transmembrane helix</keyword>
<accession>A0A553H4Y0</accession>
<evidence type="ECO:0000256" key="8">
    <source>
        <dbReference type="ARBA" id="ARBA00023315"/>
    </source>
</evidence>
<feature type="domain" description="Phospholipid/glycerol acyltransferase" evidence="11">
    <location>
        <begin position="68"/>
        <end position="183"/>
    </location>
</feature>
<organism evidence="12 13">
    <name type="scientific">Pseudomonas mangiferae</name>
    <dbReference type="NCBI Taxonomy" id="2593654"/>
    <lineage>
        <taxon>Bacteria</taxon>
        <taxon>Pseudomonadati</taxon>
        <taxon>Pseudomonadota</taxon>
        <taxon>Gammaproteobacteria</taxon>
        <taxon>Pseudomonadales</taxon>
        <taxon>Pseudomonadaceae</taxon>
        <taxon>Pseudomonas</taxon>
    </lineage>
</organism>
<keyword evidence="9" id="KW-0594">Phospholipid biosynthesis</keyword>
<dbReference type="GO" id="GO:0005886">
    <property type="term" value="C:plasma membrane"/>
    <property type="evidence" value="ECO:0007669"/>
    <property type="project" value="TreeGrafter"/>
</dbReference>
<evidence type="ECO:0000313" key="12">
    <source>
        <dbReference type="EMBL" id="TRX76823.1"/>
    </source>
</evidence>
<dbReference type="Proteomes" id="UP000315235">
    <property type="component" value="Unassembled WGS sequence"/>
</dbReference>
<keyword evidence="7 9" id="KW-0808">Transferase</keyword>
<comment type="similarity">
    <text evidence="4 9">Belongs to the 1-acyl-sn-glycerol-3-phosphate acyltransferase family.</text>
</comment>
<evidence type="ECO:0000256" key="3">
    <source>
        <dbReference type="ARBA" id="ARBA00005189"/>
    </source>
</evidence>
<dbReference type="PANTHER" id="PTHR10434">
    <property type="entry name" value="1-ACYL-SN-GLYCEROL-3-PHOSPHATE ACYLTRANSFERASE"/>
    <property type="match status" value="1"/>
</dbReference>
<keyword evidence="8 9" id="KW-0012">Acyltransferase</keyword>
<evidence type="ECO:0000256" key="5">
    <source>
        <dbReference type="ARBA" id="ARBA00013211"/>
    </source>
</evidence>
<dbReference type="GO" id="GO:0016024">
    <property type="term" value="P:CDP-diacylglycerol biosynthetic process"/>
    <property type="evidence" value="ECO:0007669"/>
    <property type="project" value="UniProtKB-UniPathway"/>
</dbReference>
<dbReference type="EMBL" id="VJOY01000001">
    <property type="protein sequence ID" value="TRX76823.1"/>
    <property type="molecule type" value="Genomic_DNA"/>
</dbReference>
<evidence type="ECO:0000256" key="6">
    <source>
        <dbReference type="ARBA" id="ARBA00016139"/>
    </source>
</evidence>
<dbReference type="Pfam" id="PF01553">
    <property type="entry name" value="Acyltransferase"/>
    <property type="match status" value="1"/>
</dbReference>
<dbReference type="CDD" id="cd07989">
    <property type="entry name" value="LPLAT_AGPAT-like"/>
    <property type="match status" value="1"/>
</dbReference>
<keyword evidence="9" id="KW-0444">Lipid biosynthesis</keyword>
<keyword evidence="10" id="KW-0812">Transmembrane</keyword>
<dbReference type="GO" id="GO:0006654">
    <property type="term" value="P:phosphatidic acid biosynthetic process"/>
    <property type="evidence" value="ECO:0007669"/>
    <property type="project" value="TreeGrafter"/>
</dbReference>
<evidence type="ECO:0000256" key="2">
    <source>
        <dbReference type="ARBA" id="ARBA00004728"/>
    </source>
</evidence>
<keyword evidence="13" id="KW-1185">Reference proteome</keyword>
<evidence type="ECO:0000313" key="13">
    <source>
        <dbReference type="Proteomes" id="UP000315235"/>
    </source>
</evidence>
<protein>
    <recommendedName>
        <fullName evidence="6 9">1-acyl-sn-glycerol-3-phosphate acyltransferase</fullName>
        <ecNumber evidence="5 9">2.3.1.51</ecNumber>
    </recommendedName>
</protein>
<gene>
    <name evidence="12" type="ORF">FM069_02045</name>
</gene>
<evidence type="ECO:0000256" key="1">
    <source>
        <dbReference type="ARBA" id="ARBA00001141"/>
    </source>
</evidence>
<reference evidence="12 13" key="1">
    <citation type="submission" date="2019-07" db="EMBL/GenBank/DDBJ databases">
        <title>Pseudomonas mangiferae sp. nov., isolated from bark of mango tree in Thailand.</title>
        <authorList>
            <person name="Srisuk N."/>
            <person name="Anurat P."/>
        </authorList>
    </citation>
    <scope>NUCLEOTIDE SEQUENCE [LARGE SCALE GENOMIC DNA]</scope>
    <source>
        <strain evidence="12 13">DMKU_BBB3-04</strain>
    </source>
</reference>
<comment type="pathway">
    <text evidence="3">Lipid metabolism.</text>
</comment>
<dbReference type="InterPro" id="IPR002123">
    <property type="entry name" value="Plipid/glycerol_acylTrfase"/>
</dbReference>